<dbReference type="CDD" id="cd14858">
    <property type="entry name" value="TrmE_N"/>
    <property type="match status" value="1"/>
</dbReference>
<sequence>MRLDDTIAAVATPLQPSGLGVIRVSGTEAVSLVEPLFKGRERPLKKAETHKLLYGWIHDEGELLDKVLLVVMRAPHSYTTEDVVEIQCHGSPLVLRTILDLVLRQGARLAEAGEFTQRAFLHGRLDLTQVEAVADLIHASSEVGAKLAAQQLHGKLYQAIDIVKKQVVSIASLIEAGIEFPEEGLEFTQREDCLQRLDHACADLENMLSHAEQGRRMREGFAVALIGRPNVGKSSLLNTLLREQRAIVTTIPGTTRDSIEESVQIQGVAFRLTDTAGIRKTADLLETEGIRRTQIVRDKADLVLLILDSSEQLTEEDQTLIRDVEQERTIVVLNKKDRLSAKLPEWYEAISAMESVLISAKTGDGCDELESCLFAKATQGGLPQQDEIWITNRRQQQAAKNALAALQQAREIFENSDGEEFLAVDLRSCLNALGEIVGETTPDDLLGQIFSEFCIGK</sequence>
<dbReference type="Pfam" id="PF10396">
    <property type="entry name" value="TrmE_N"/>
    <property type="match status" value="1"/>
</dbReference>
<dbReference type="Gene3D" id="3.40.50.300">
    <property type="entry name" value="P-loop containing nucleotide triphosphate hydrolases"/>
    <property type="match status" value="1"/>
</dbReference>
<dbReference type="Gene3D" id="3.30.1360.120">
    <property type="entry name" value="Probable tRNA modification gtpase trme, domain 1"/>
    <property type="match status" value="1"/>
</dbReference>
<dbReference type="PROSITE" id="PS51709">
    <property type="entry name" value="G_TRME"/>
    <property type="match status" value="1"/>
</dbReference>
<dbReference type="InterPro" id="IPR018948">
    <property type="entry name" value="GTP-bd_TrmE_N"/>
</dbReference>
<keyword evidence="4" id="KW-0819">tRNA processing</keyword>
<comment type="similarity">
    <text evidence="2">Belongs to the TRAFAC class TrmE-Era-EngA-EngB-Septin-like GTPase superfamily. TrmE GTPase family.</text>
</comment>
<keyword evidence="8" id="KW-0460">Magnesium</keyword>
<evidence type="ECO:0000256" key="10">
    <source>
        <dbReference type="ARBA" id="ARBA00023134"/>
    </source>
</evidence>
<dbReference type="GO" id="GO:0009507">
    <property type="term" value="C:chloroplast"/>
    <property type="evidence" value="ECO:0007669"/>
    <property type="project" value="UniProtKB-SubCell"/>
</dbReference>
<dbReference type="InterPro" id="IPR027368">
    <property type="entry name" value="MnmE_dom2"/>
</dbReference>
<dbReference type="SUPFAM" id="SSF52540">
    <property type="entry name" value="P-loop containing nucleoside triphosphate hydrolases"/>
    <property type="match status" value="1"/>
</dbReference>
<dbReference type="InterPro" id="IPR027417">
    <property type="entry name" value="P-loop_NTPase"/>
</dbReference>
<reference evidence="12" key="1">
    <citation type="submission" date="2018-05" db="EMBL/GenBank/DDBJ databases">
        <authorList>
            <person name="Lanie J.A."/>
            <person name="Ng W.-L."/>
            <person name="Kazmierczak K.M."/>
            <person name="Andrzejewski T.M."/>
            <person name="Davidsen T.M."/>
            <person name="Wayne K.J."/>
            <person name="Tettelin H."/>
            <person name="Glass J.I."/>
            <person name="Rusch D."/>
            <person name="Podicherti R."/>
            <person name="Tsui H.-C.T."/>
            <person name="Winkler M.E."/>
        </authorList>
    </citation>
    <scope>NUCLEOTIDE SEQUENCE</scope>
</reference>
<feature type="domain" description="TrmE-type G" evidence="11">
    <location>
        <begin position="220"/>
        <end position="378"/>
    </location>
</feature>
<evidence type="ECO:0000256" key="6">
    <source>
        <dbReference type="ARBA" id="ARBA00022741"/>
    </source>
</evidence>
<dbReference type="GO" id="GO:0002098">
    <property type="term" value="P:tRNA wobble uridine modification"/>
    <property type="evidence" value="ECO:0007669"/>
    <property type="project" value="TreeGrafter"/>
</dbReference>
<dbReference type="Pfam" id="PF12631">
    <property type="entry name" value="MnmE_helical"/>
    <property type="match status" value="1"/>
</dbReference>
<dbReference type="GO" id="GO:0003924">
    <property type="term" value="F:GTPase activity"/>
    <property type="evidence" value="ECO:0007669"/>
    <property type="project" value="InterPro"/>
</dbReference>
<dbReference type="AlphaFoldDB" id="A0A381N6K1"/>
<dbReference type="InterPro" id="IPR025867">
    <property type="entry name" value="MnmE_helical"/>
</dbReference>
<dbReference type="InterPro" id="IPR031168">
    <property type="entry name" value="G_TrmE"/>
</dbReference>
<keyword evidence="3" id="KW-0963">Cytoplasm</keyword>
<keyword evidence="9" id="KW-0630">Potassium</keyword>
<dbReference type="InterPro" id="IPR005225">
    <property type="entry name" value="Small_GTP-bd"/>
</dbReference>
<dbReference type="GO" id="GO:0046872">
    <property type="term" value="F:metal ion binding"/>
    <property type="evidence" value="ECO:0007669"/>
    <property type="project" value="UniProtKB-KW"/>
</dbReference>
<dbReference type="Gene3D" id="1.20.120.430">
    <property type="entry name" value="tRNA modification GTPase MnmE domain 2"/>
    <property type="match status" value="1"/>
</dbReference>
<dbReference type="HAMAP" id="MF_00379">
    <property type="entry name" value="GTPase_MnmE"/>
    <property type="match status" value="1"/>
</dbReference>
<dbReference type="GO" id="GO:0030488">
    <property type="term" value="P:tRNA methylation"/>
    <property type="evidence" value="ECO:0007669"/>
    <property type="project" value="TreeGrafter"/>
</dbReference>
<dbReference type="GO" id="GO:0042802">
    <property type="term" value="F:identical protein binding"/>
    <property type="evidence" value="ECO:0007669"/>
    <property type="project" value="UniProtKB-ARBA"/>
</dbReference>
<keyword evidence="7" id="KW-0378">Hydrolase</keyword>
<evidence type="ECO:0000313" key="12">
    <source>
        <dbReference type="EMBL" id="SUZ50256.1"/>
    </source>
</evidence>
<keyword evidence="5" id="KW-0479">Metal-binding</keyword>
<dbReference type="InterPro" id="IPR004520">
    <property type="entry name" value="GTPase_MnmE"/>
</dbReference>
<dbReference type="PANTHER" id="PTHR42714:SF2">
    <property type="entry name" value="TRNA MODIFICATION GTPASE GTPBP3, MITOCHONDRIAL"/>
    <property type="match status" value="1"/>
</dbReference>
<dbReference type="Pfam" id="PF01926">
    <property type="entry name" value="MMR_HSR1"/>
    <property type="match status" value="1"/>
</dbReference>
<keyword evidence="6" id="KW-0547">Nucleotide-binding</keyword>
<accession>A0A381N6K1</accession>
<evidence type="ECO:0000256" key="2">
    <source>
        <dbReference type="ARBA" id="ARBA00011043"/>
    </source>
</evidence>
<dbReference type="InterPro" id="IPR027266">
    <property type="entry name" value="TrmE/GcvT-like"/>
</dbReference>
<name>A0A381N6K1_9ZZZZ</name>
<evidence type="ECO:0000256" key="3">
    <source>
        <dbReference type="ARBA" id="ARBA00022490"/>
    </source>
</evidence>
<dbReference type="GO" id="GO:0005525">
    <property type="term" value="F:GTP binding"/>
    <property type="evidence" value="ECO:0007669"/>
    <property type="project" value="UniProtKB-KW"/>
</dbReference>
<dbReference type="GO" id="GO:0005829">
    <property type="term" value="C:cytosol"/>
    <property type="evidence" value="ECO:0007669"/>
    <property type="project" value="TreeGrafter"/>
</dbReference>
<evidence type="ECO:0000256" key="9">
    <source>
        <dbReference type="ARBA" id="ARBA00022958"/>
    </source>
</evidence>
<protein>
    <recommendedName>
        <fullName evidence="11">TrmE-type G domain-containing protein</fullName>
    </recommendedName>
</protein>
<dbReference type="InterPro" id="IPR006073">
    <property type="entry name" value="GTP-bd"/>
</dbReference>
<evidence type="ECO:0000256" key="8">
    <source>
        <dbReference type="ARBA" id="ARBA00022842"/>
    </source>
</evidence>
<proteinExistence type="inferred from homology"/>
<evidence type="ECO:0000256" key="5">
    <source>
        <dbReference type="ARBA" id="ARBA00022723"/>
    </source>
</evidence>
<dbReference type="FunFam" id="3.30.1360.120:FF:000003">
    <property type="entry name" value="tRNA modification GTPase MnmE"/>
    <property type="match status" value="1"/>
</dbReference>
<gene>
    <name evidence="12" type="ORF">METZ01_LOCUS3110</name>
</gene>
<organism evidence="12">
    <name type="scientific">marine metagenome</name>
    <dbReference type="NCBI Taxonomy" id="408172"/>
    <lineage>
        <taxon>unclassified sequences</taxon>
        <taxon>metagenomes</taxon>
        <taxon>ecological metagenomes</taxon>
    </lineage>
</organism>
<dbReference type="NCBIfam" id="TIGR00450">
    <property type="entry name" value="mnmE_trmE_thdF"/>
    <property type="match status" value="1"/>
</dbReference>
<evidence type="ECO:0000256" key="1">
    <source>
        <dbReference type="ARBA" id="ARBA00004229"/>
    </source>
</evidence>
<dbReference type="PANTHER" id="PTHR42714">
    <property type="entry name" value="TRNA MODIFICATION GTPASE GTPBP3"/>
    <property type="match status" value="1"/>
</dbReference>
<comment type="subcellular location">
    <subcellularLocation>
        <location evidence="1">Plastid</location>
        <location evidence="1">Chloroplast</location>
    </subcellularLocation>
</comment>
<dbReference type="NCBIfam" id="TIGR00231">
    <property type="entry name" value="small_GTP"/>
    <property type="match status" value="1"/>
</dbReference>
<evidence type="ECO:0000259" key="11">
    <source>
        <dbReference type="PROSITE" id="PS51709"/>
    </source>
</evidence>
<dbReference type="FunFam" id="3.40.50.300:FF:000494">
    <property type="entry name" value="tRNA modification GTPase MnmE"/>
    <property type="match status" value="1"/>
</dbReference>
<evidence type="ECO:0000256" key="7">
    <source>
        <dbReference type="ARBA" id="ARBA00022801"/>
    </source>
</evidence>
<dbReference type="CDD" id="cd04164">
    <property type="entry name" value="trmE"/>
    <property type="match status" value="1"/>
</dbReference>
<dbReference type="NCBIfam" id="NF003661">
    <property type="entry name" value="PRK05291.1-3"/>
    <property type="match status" value="1"/>
</dbReference>
<dbReference type="EMBL" id="UINC01000161">
    <property type="protein sequence ID" value="SUZ50256.1"/>
    <property type="molecule type" value="Genomic_DNA"/>
</dbReference>
<keyword evidence="10" id="KW-0342">GTP-binding</keyword>
<evidence type="ECO:0000256" key="4">
    <source>
        <dbReference type="ARBA" id="ARBA00022694"/>
    </source>
</evidence>